<keyword evidence="5" id="KW-1185">Reference proteome</keyword>
<dbReference type="Pfam" id="PF19126">
    <property type="entry name" value="DUF5810"/>
    <property type="match status" value="1"/>
</dbReference>
<dbReference type="STRING" id="797209.GCA_000376445_02405"/>
<dbReference type="EMBL" id="AEMG01000009">
    <property type="protein sequence ID" value="EFW92185.1"/>
    <property type="molecule type" value="Genomic_DNA"/>
</dbReference>
<reference evidence="5" key="3">
    <citation type="submission" date="2016-11" db="EMBL/GenBank/DDBJ databases">
        <authorList>
            <person name="Varghese N."/>
            <person name="Submissions S."/>
        </authorList>
    </citation>
    <scope>NUCLEOTIDE SEQUENCE [LARGE SCALE GENOMIC DNA]</scope>
    <source>
        <strain evidence="5">DX253</strain>
    </source>
</reference>
<dbReference type="PATRIC" id="fig|797209.4.peg.2351"/>
<dbReference type="InterPro" id="IPR043833">
    <property type="entry name" value="DUF5810"/>
</dbReference>
<organism evidence="2 4">
    <name type="scientific">Haladaptatus paucihalophilus DX253</name>
    <dbReference type="NCBI Taxonomy" id="797209"/>
    <lineage>
        <taxon>Archaea</taxon>
        <taxon>Methanobacteriati</taxon>
        <taxon>Methanobacteriota</taxon>
        <taxon>Stenosarchaea group</taxon>
        <taxon>Halobacteria</taxon>
        <taxon>Halobacteriales</taxon>
        <taxon>Haladaptataceae</taxon>
        <taxon>Haladaptatus</taxon>
    </lineage>
</organism>
<dbReference type="AlphaFoldDB" id="E7QUA6"/>
<dbReference type="eggNOG" id="arCOG04696">
    <property type="taxonomic scope" value="Archaea"/>
</dbReference>
<evidence type="ECO:0000313" key="3">
    <source>
        <dbReference type="EMBL" id="SHK91261.1"/>
    </source>
</evidence>
<dbReference type="EMBL" id="FRAN01000003">
    <property type="protein sequence ID" value="SHK91261.1"/>
    <property type="molecule type" value="Genomic_DNA"/>
</dbReference>
<dbReference type="Proteomes" id="UP000184203">
    <property type="component" value="Unassembled WGS sequence"/>
</dbReference>
<dbReference type="RefSeq" id="WP_007980048.1">
    <property type="nucleotide sequence ID" value="NZ_AEMG01000009.1"/>
</dbReference>
<protein>
    <submittedName>
        <fullName evidence="2">Uncharacterized protein</fullName>
    </submittedName>
</protein>
<evidence type="ECO:0000313" key="4">
    <source>
        <dbReference type="Proteomes" id="UP000003751"/>
    </source>
</evidence>
<evidence type="ECO:0000313" key="2">
    <source>
        <dbReference type="EMBL" id="EFW92185.1"/>
    </source>
</evidence>
<proteinExistence type="predicted"/>
<dbReference type="OrthoDB" id="342503at2157"/>
<gene>
    <name evidence="3" type="ORF">SAMN05444342_2597</name>
    <name evidence="2" type="ORF">ZOD2009_11930</name>
</gene>
<reference evidence="2 4" key="1">
    <citation type="journal article" date="2014" name="ISME J.">
        <title>Trehalose/2-sulfotrehalose biosynthesis and glycine-betaine uptake are widely spread mechanisms for osmoadaptation in the Halobacteriales.</title>
        <authorList>
            <person name="Youssef N.H."/>
            <person name="Savage-Ashlock K.N."/>
            <person name="McCully A.L."/>
            <person name="Luedtke B."/>
            <person name="Shaw E.I."/>
            <person name="Hoff W.D."/>
            <person name="Elshahed M.S."/>
        </authorList>
    </citation>
    <scope>NUCLEOTIDE SEQUENCE [LARGE SCALE GENOMIC DNA]</scope>
    <source>
        <strain evidence="2 4">DX253</strain>
    </source>
</reference>
<dbReference type="Proteomes" id="UP000003751">
    <property type="component" value="Unassembled WGS sequence"/>
</dbReference>
<sequence length="148" mass="16288">MGYACPVCETPQSDGEHLANHLAFAAILGDADHESWLDEHAPGWDEEGPDELAPRITEYAEEEEYPQVFEDTVHDHGHHGHGHHDHGGLEDELQQAGGYGRDATMGADAQRVMAEARQMTEQMLGEGNDAKADRNDAKADDESKDENE</sequence>
<evidence type="ECO:0000313" key="5">
    <source>
        <dbReference type="Proteomes" id="UP000184203"/>
    </source>
</evidence>
<name>E7QUA6_HALPU</name>
<evidence type="ECO:0000256" key="1">
    <source>
        <dbReference type="SAM" id="MobiDB-lite"/>
    </source>
</evidence>
<feature type="compositionally biased region" description="Basic and acidic residues" evidence="1">
    <location>
        <begin position="128"/>
        <end position="141"/>
    </location>
</feature>
<accession>E7QUA6</accession>
<reference evidence="3" key="2">
    <citation type="submission" date="2016-11" db="EMBL/GenBank/DDBJ databases">
        <authorList>
            <person name="Jaros S."/>
            <person name="Januszkiewicz K."/>
            <person name="Wedrychowicz H."/>
        </authorList>
    </citation>
    <scope>NUCLEOTIDE SEQUENCE [LARGE SCALE GENOMIC DNA]</scope>
    <source>
        <strain evidence="3">DX253</strain>
    </source>
</reference>
<feature type="region of interest" description="Disordered" evidence="1">
    <location>
        <begin position="73"/>
        <end position="148"/>
    </location>
</feature>